<organism evidence="7 8">
    <name type="scientific">Cellulomonas aerilata</name>
    <dbReference type="NCBI Taxonomy" id="515326"/>
    <lineage>
        <taxon>Bacteria</taxon>
        <taxon>Bacillati</taxon>
        <taxon>Actinomycetota</taxon>
        <taxon>Actinomycetes</taxon>
        <taxon>Micrococcales</taxon>
        <taxon>Cellulomonadaceae</taxon>
        <taxon>Cellulomonas</taxon>
    </lineage>
</organism>
<dbReference type="InterPro" id="IPR037120">
    <property type="entry name" value="Haem_peroxidase_sf_animal"/>
</dbReference>
<protein>
    <recommendedName>
        <fullName evidence="6">SbsA Ig-like domain-containing protein</fullName>
    </recommendedName>
</protein>
<dbReference type="PRINTS" id="PR00313">
    <property type="entry name" value="CABNDNGRPT"/>
</dbReference>
<dbReference type="InterPro" id="IPR010255">
    <property type="entry name" value="Haem_peroxidase_sf"/>
</dbReference>
<evidence type="ECO:0000313" key="7">
    <source>
        <dbReference type="EMBL" id="GEO32312.1"/>
    </source>
</evidence>
<dbReference type="Gene3D" id="1.10.640.10">
    <property type="entry name" value="Haem peroxidase domain superfamily, animal type"/>
    <property type="match status" value="1"/>
</dbReference>
<accession>A0A512D759</accession>
<dbReference type="GO" id="GO:0005509">
    <property type="term" value="F:calcium ion binding"/>
    <property type="evidence" value="ECO:0007669"/>
    <property type="project" value="InterPro"/>
</dbReference>
<dbReference type="SUPFAM" id="SSF51120">
    <property type="entry name" value="beta-Roll"/>
    <property type="match status" value="2"/>
</dbReference>
<evidence type="ECO:0000256" key="1">
    <source>
        <dbReference type="ARBA" id="ARBA00004613"/>
    </source>
</evidence>
<keyword evidence="4" id="KW-0325">Glycoprotein</keyword>
<dbReference type="Proteomes" id="UP000321181">
    <property type="component" value="Unassembled WGS sequence"/>
</dbReference>
<dbReference type="Gene3D" id="2.160.20.160">
    <property type="match status" value="1"/>
</dbReference>
<dbReference type="Pfam" id="PF00353">
    <property type="entry name" value="HemolysinCabind"/>
    <property type="match status" value="4"/>
</dbReference>
<feature type="region of interest" description="Disordered" evidence="5">
    <location>
        <begin position="433"/>
        <end position="465"/>
    </location>
</feature>
<name>A0A512D759_9CELL</name>
<comment type="caution">
    <text evidence="7">The sequence shown here is derived from an EMBL/GenBank/DDBJ whole genome shotgun (WGS) entry which is preliminary data.</text>
</comment>
<reference evidence="7 8" key="1">
    <citation type="submission" date="2019-07" db="EMBL/GenBank/DDBJ databases">
        <title>Whole genome shotgun sequence of Cellulomonas aerilata NBRC 106308.</title>
        <authorList>
            <person name="Hosoyama A."/>
            <person name="Uohara A."/>
            <person name="Ohji S."/>
            <person name="Ichikawa N."/>
        </authorList>
    </citation>
    <scope>NUCLEOTIDE SEQUENCE [LARGE SCALE GENOMIC DNA]</scope>
    <source>
        <strain evidence="7 8">NBRC 106308</strain>
    </source>
</reference>
<dbReference type="CDD" id="cd09821">
    <property type="entry name" value="An_peroxidase_bacterial_2"/>
    <property type="match status" value="1"/>
</dbReference>
<gene>
    <name evidence="7" type="ORF">CAE01nite_00370</name>
</gene>
<dbReference type="NCBIfam" id="NF033679">
    <property type="entry name" value="DNRLRE_dom"/>
    <property type="match status" value="2"/>
</dbReference>
<dbReference type="OrthoDB" id="105077at2"/>
<evidence type="ECO:0000256" key="3">
    <source>
        <dbReference type="ARBA" id="ARBA00022729"/>
    </source>
</evidence>
<dbReference type="Pfam" id="PF03098">
    <property type="entry name" value="An_peroxidase"/>
    <property type="match status" value="2"/>
</dbReference>
<dbReference type="Pfam" id="PF13205">
    <property type="entry name" value="Big_5"/>
    <property type="match status" value="3"/>
</dbReference>
<dbReference type="InterPro" id="IPR001343">
    <property type="entry name" value="Hemolysn_Ca-bd"/>
</dbReference>
<keyword evidence="2" id="KW-0964">Secreted</keyword>
<dbReference type="InterPro" id="IPR018511">
    <property type="entry name" value="Hemolysin-typ_Ca-bd_CS"/>
</dbReference>
<feature type="domain" description="SbsA Ig-like" evidence="6">
    <location>
        <begin position="1362"/>
        <end position="1467"/>
    </location>
</feature>
<dbReference type="GO" id="GO:0004601">
    <property type="term" value="F:peroxidase activity"/>
    <property type="evidence" value="ECO:0007669"/>
    <property type="project" value="InterPro"/>
</dbReference>
<dbReference type="PROSITE" id="PS00330">
    <property type="entry name" value="HEMOLYSIN_CALCIUM"/>
    <property type="match status" value="1"/>
</dbReference>
<proteinExistence type="predicted"/>
<keyword evidence="8" id="KW-1185">Reference proteome</keyword>
<feature type="domain" description="SbsA Ig-like" evidence="6">
    <location>
        <begin position="1753"/>
        <end position="1860"/>
    </location>
</feature>
<evidence type="ECO:0000256" key="5">
    <source>
        <dbReference type="SAM" id="MobiDB-lite"/>
    </source>
</evidence>
<dbReference type="GO" id="GO:0020037">
    <property type="term" value="F:heme binding"/>
    <property type="evidence" value="ECO:0007669"/>
    <property type="project" value="InterPro"/>
</dbReference>
<feature type="region of interest" description="Disordered" evidence="5">
    <location>
        <begin position="951"/>
        <end position="970"/>
    </location>
</feature>
<dbReference type="PANTHER" id="PTHR11475:SF4">
    <property type="entry name" value="CHORION PEROXIDASE"/>
    <property type="match status" value="1"/>
</dbReference>
<feature type="domain" description="SbsA Ig-like" evidence="6">
    <location>
        <begin position="1472"/>
        <end position="1579"/>
    </location>
</feature>
<dbReference type="InterPro" id="IPR011049">
    <property type="entry name" value="Serralysin-like_metalloprot_C"/>
</dbReference>
<comment type="subcellular location">
    <subcellularLocation>
        <location evidence="1">Secreted</location>
    </subcellularLocation>
</comment>
<evidence type="ECO:0000259" key="6">
    <source>
        <dbReference type="Pfam" id="PF13205"/>
    </source>
</evidence>
<dbReference type="InterPro" id="IPR032812">
    <property type="entry name" value="SbsA_Ig"/>
</dbReference>
<dbReference type="PANTHER" id="PTHR11475">
    <property type="entry name" value="OXIDASE/PEROXIDASE"/>
    <property type="match status" value="1"/>
</dbReference>
<evidence type="ECO:0000313" key="8">
    <source>
        <dbReference type="Proteomes" id="UP000321181"/>
    </source>
</evidence>
<dbReference type="GO" id="GO:0005576">
    <property type="term" value="C:extracellular region"/>
    <property type="evidence" value="ECO:0007669"/>
    <property type="project" value="UniProtKB-SubCell"/>
</dbReference>
<evidence type="ECO:0000256" key="4">
    <source>
        <dbReference type="ARBA" id="ARBA00023180"/>
    </source>
</evidence>
<dbReference type="SUPFAM" id="SSF48113">
    <property type="entry name" value="Heme-dependent peroxidases"/>
    <property type="match status" value="1"/>
</dbReference>
<dbReference type="PROSITE" id="PS50292">
    <property type="entry name" value="PEROXIDASE_3"/>
    <property type="match status" value="1"/>
</dbReference>
<dbReference type="InterPro" id="IPR014755">
    <property type="entry name" value="Cu-Rt/internalin_Ig-like"/>
</dbReference>
<keyword evidence="3" id="KW-0732">Signal</keyword>
<sequence>MRSPLVRELVLVRRAGRFVAAAVGAVVGLGTMSAATLPAAAAPVGQGFNLNASDLRFILKQIKIAERHADTLTPANQCGTLMGTAADQIPPTGAGPELPWGLRTIDGTCNNLITGQSRYGTADQRFPRIVPKSLKGAEGGDLDGSEGSIPPIASSSYVQTSGNVLDSQPRIISNLIVDQTASNPAAVDAAAATDELDDPAPPVADPQTGAYFIPNTAPDVGLSAPYNSWFTLFGQFFDHGLDLVNKGGVGTVFVPLQPADKLYNPDLDGPDNIRNTADDPPNFMVLTRATHSGDHEATNQTSPFIDQSQTYTSHPSHQVFLRKYVLDAVGDPQPSGALLTAANDGMATWADVKSQAATVLGIQLSDADVLNVPLLATDPYGRFARGENGFPQLVVPGAPGGLVEGNPAAPVTTTGATKSGHAFLDDIAHHAVPGPVDHDLDPTTPRVPAQPDTDAGTADDRNGSTYDDEMLNAHYVAGDGRVNENIGLTAVHHVFHSEHNRLVEYIDAFVKDPALMSEADRADWNAVRYAAVDGSYTYGERLFQAARFVTEMEYQHLAFEEFARKVQPLVNPFGEGGTGYNTSINPAIKAEFAHAVYRFGHSMLNESVDRVNPVGTRSDIDLLQAFLNPPSFTAGGLSPDQAAGNIVRGMTRQVGNELDEFTTEALRNRLLGLPLDLATLNITRARETGVPTLNNARKAFYEESNNSALAPYQSWADFSFSLKHSSSLNNFIAAYGKHPTITSATTVAAKRAAADALVFGANGRDTDPNTADDIANVPADRYAFLNSAPHEVTDPETGVTTEVNRTWVTVGGASQTGVDDIDLWVGGLAEKQMVFGGLLGPTFNYVFEDQMEDLQFGDRFYYLSRTAGLNLLTQLEGNSFSELIQRTTDVSGLPADSFSRPALVFDIANLGTSGPVLDDPATPFNEGTLTRMPDGTIRYGGVEHVVFNGTDGNDRVWSSEGDDTIRGNDGNDWMQGGDGNDNHIGGLGDDILLDSNGDDVLKGGDGNDTLSSGQGFGGDLNQSGRGNDFVVTGNDMAETFAGAGDDYVTGGAGDDTVFGDDGDDWIESGASVTGTGGGAFNLLQGDNGAPFQDDPNEPGHDVLIGYGGETDYDAEGGDDVMLLGPGIQRSEGMLGFDFATHESDPVAGNSDMDLSVLLPPSVETNRDRFDAVESLSGFNLNDVLKGDDRDAAAMEDHQLTAAGIARVAGLAGVLPPNVTSFTGGNILMGGAGSDSIEGRGGDDVIDGDAYLNVRISVRNQVAEPSTQVETFERMRDVQARVLSGEINPGRLRVVREVLTPTDAAAVDTAVFSGPLSDYTITAAGGVATVAHDGGAGVDGTDTLRRVERLQFTDQTIDTPAVTEAPTVTARTPVADATNVVVGNNVTATFSEAVQGVSGTSFTLRAAGAAADVPAAVTYDAATRVATLNPTADLAAGTQYTATLTGGAAAIRDLTNSPLATTTWTFTTAAPVDTVAPTVTARVPAINATGVAVAADLSATFSEAVQGVTPTTFTLRQGSATGTLVPATVTQSGTTNQWILNPNANLAANTQYTVTLDGGTTAIRDNANLALTDVTWSFTTAAAGGSTRTLTLDASADTFVNQSAPTATSGGATTLNVDSEFTPGVANTRTSTYVRFTIPALAAGETITAANLSLNVTNITPDGPQVWRTNPVWTEGTMTWNTGQPGRVGTAAVGNFGNVPLGRVTTPVTGVTTAGDVSFQLFADSTDGVQFDSRETANDPRLVLTITGGTAPVDTVAPTVTARVPAINATGVAVAADLSATFSEAVQGVTPTTFTLRQGSATGTLVPATVTQSGTTNQWILNPNANLAANTQYTVTLDGGTTAIRDNANLALTDVTWSFTTAAAGGTRTLTLDASADTWVQQGLPTTASGGATTLNVDSEFTGGNAATRTSAYVRFTIPALAAGETITAANLSLNVTNNTPDGPQVWRTNPVWTEGTMTWNTGQPGRVGTAAVGNFGNVPLGRVSTPVTGVTTAGDVSFQLFADSTDGVQFDSRETANDPRLVLTIRTP</sequence>
<dbReference type="InterPro" id="IPR019791">
    <property type="entry name" value="Haem_peroxidase_animal"/>
</dbReference>
<evidence type="ECO:0000256" key="2">
    <source>
        <dbReference type="ARBA" id="ARBA00022525"/>
    </source>
</evidence>
<dbReference type="EMBL" id="BJYY01000001">
    <property type="protein sequence ID" value="GEO32312.1"/>
    <property type="molecule type" value="Genomic_DNA"/>
</dbReference>
<dbReference type="RefSeq" id="WP_146898379.1">
    <property type="nucleotide sequence ID" value="NZ_BAAARM010000001.1"/>
</dbReference>
<dbReference type="GO" id="GO:0006979">
    <property type="term" value="P:response to oxidative stress"/>
    <property type="evidence" value="ECO:0007669"/>
    <property type="project" value="InterPro"/>
</dbReference>
<dbReference type="Gene3D" id="2.60.40.1220">
    <property type="match status" value="3"/>
</dbReference>